<comment type="similarity">
    <text evidence="2">Belongs to the DtxR/MntR family.</text>
</comment>
<protein>
    <recommendedName>
        <fullName evidence="4">Transcriptional regulator MntR</fullName>
    </recommendedName>
    <alternativeName>
        <fullName evidence="13">Manganese transport regulator</fullName>
    </alternativeName>
</protein>
<evidence type="ECO:0000256" key="7">
    <source>
        <dbReference type="ARBA" id="ARBA00023015"/>
    </source>
</evidence>
<evidence type="ECO:0000256" key="11">
    <source>
        <dbReference type="ARBA" id="ARBA00023211"/>
    </source>
</evidence>
<dbReference type="InterPro" id="IPR050536">
    <property type="entry name" value="DtxR_MntR_Metal-Reg"/>
</dbReference>
<dbReference type="SUPFAM" id="SSF46785">
    <property type="entry name" value="Winged helix' DNA-binding domain"/>
    <property type="match status" value="1"/>
</dbReference>
<feature type="domain" description="HTH dtxR-type" evidence="14">
    <location>
        <begin position="1"/>
        <end position="69"/>
    </location>
</feature>
<accession>A0ABP6UT17</accession>
<dbReference type="InterPro" id="IPR022689">
    <property type="entry name" value="Iron_dep_repressor"/>
</dbReference>
<comment type="subcellular location">
    <subcellularLocation>
        <location evidence="1">Cytoplasm</location>
    </subcellularLocation>
</comment>
<evidence type="ECO:0000256" key="12">
    <source>
        <dbReference type="ARBA" id="ARBA00025185"/>
    </source>
</evidence>
<evidence type="ECO:0000256" key="13">
    <source>
        <dbReference type="ARBA" id="ARBA00032593"/>
    </source>
</evidence>
<dbReference type="InterPro" id="IPR001367">
    <property type="entry name" value="Fe_dep_repressor"/>
</dbReference>
<comment type="function">
    <text evidence="12">In the presence of manganese, represses expression of mntH and mntS. Up-regulates expression of mntP.</text>
</comment>
<gene>
    <name evidence="15" type="ORF">GCM10022393_32920</name>
</gene>
<dbReference type="InterPro" id="IPR022687">
    <property type="entry name" value="HTH_DTXR"/>
</dbReference>
<evidence type="ECO:0000256" key="1">
    <source>
        <dbReference type="ARBA" id="ARBA00004496"/>
    </source>
</evidence>
<evidence type="ECO:0000256" key="8">
    <source>
        <dbReference type="ARBA" id="ARBA00023125"/>
    </source>
</evidence>
<dbReference type="Gene3D" id="1.10.60.10">
    <property type="entry name" value="Iron dependent repressor, metal binding and dimerisation domain"/>
    <property type="match status" value="1"/>
</dbReference>
<keyword evidence="10" id="KW-0804">Transcription</keyword>
<name>A0ABP6UT17_9FLAO</name>
<dbReference type="InterPro" id="IPR036421">
    <property type="entry name" value="Fe_dep_repressor_sf"/>
</dbReference>
<keyword evidence="11" id="KW-0464">Manganese</keyword>
<keyword evidence="5" id="KW-0963">Cytoplasm</keyword>
<dbReference type="PROSITE" id="PS50944">
    <property type="entry name" value="HTH_DTXR"/>
    <property type="match status" value="1"/>
</dbReference>
<evidence type="ECO:0000313" key="15">
    <source>
        <dbReference type="EMBL" id="GAA3516296.1"/>
    </source>
</evidence>
<dbReference type="PANTHER" id="PTHR33238">
    <property type="entry name" value="IRON (METAL) DEPENDENT REPRESSOR, DTXR FAMILY"/>
    <property type="match status" value="1"/>
</dbReference>
<keyword evidence="6" id="KW-0678">Repressor</keyword>
<keyword evidence="7" id="KW-0805">Transcription regulation</keyword>
<evidence type="ECO:0000259" key="14">
    <source>
        <dbReference type="PROSITE" id="PS50944"/>
    </source>
</evidence>
<dbReference type="InterPro" id="IPR038157">
    <property type="entry name" value="FeoA_core_dom"/>
</dbReference>
<dbReference type="RefSeq" id="WP_344929297.1">
    <property type="nucleotide sequence ID" value="NZ_BAABCW010000016.1"/>
</dbReference>
<evidence type="ECO:0000256" key="9">
    <source>
        <dbReference type="ARBA" id="ARBA00023159"/>
    </source>
</evidence>
<evidence type="ECO:0000256" key="5">
    <source>
        <dbReference type="ARBA" id="ARBA00022490"/>
    </source>
</evidence>
<comment type="caution">
    <text evidence="15">The sequence shown here is derived from an EMBL/GenBank/DDBJ whole genome shotgun (WGS) entry which is preliminary data.</text>
</comment>
<evidence type="ECO:0000256" key="2">
    <source>
        <dbReference type="ARBA" id="ARBA00007871"/>
    </source>
</evidence>
<sequence>MLTLVEENYIKALLHLSSKDRAMTQKEGVGTNELASFLDVKPSTVNEMLKRLKEKKLVYHEKYKKITLTDHGEAIGLTIIRKHRLWETFLCTKLEFEWDEVHDVAEQLEHVQSKKLIEKIDKFLGYPKYDPHGDPIPDHKGILPRRETKKLSLLPQGSICTVLAVSDTSKEFLNYLETLKIQIGTEIMLEEKISYDNSMKVEIEGVLTVLSKKVSENILVG</sequence>
<dbReference type="InterPro" id="IPR036390">
    <property type="entry name" value="WH_DNA-bd_sf"/>
</dbReference>
<keyword evidence="9" id="KW-0010">Activator</keyword>
<dbReference type="PANTHER" id="PTHR33238:SF11">
    <property type="entry name" value="TRANSCRIPTIONAL REGULATOR MNTR"/>
    <property type="match status" value="1"/>
</dbReference>
<reference evidence="16" key="1">
    <citation type="journal article" date="2019" name="Int. J. Syst. Evol. Microbiol.">
        <title>The Global Catalogue of Microorganisms (GCM) 10K type strain sequencing project: providing services to taxonomists for standard genome sequencing and annotation.</title>
        <authorList>
            <consortium name="The Broad Institute Genomics Platform"/>
            <consortium name="The Broad Institute Genome Sequencing Center for Infectious Disease"/>
            <person name="Wu L."/>
            <person name="Ma J."/>
        </authorList>
    </citation>
    <scope>NUCLEOTIDE SEQUENCE [LARGE SCALE GENOMIC DNA]</scope>
    <source>
        <strain evidence="16">JCM 17106</strain>
    </source>
</reference>
<dbReference type="Pfam" id="PF02742">
    <property type="entry name" value="Fe_dep_repr_C"/>
    <property type="match status" value="1"/>
</dbReference>
<evidence type="ECO:0000256" key="6">
    <source>
        <dbReference type="ARBA" id="ARBA00022491"/>
    </source>
</evidence>
<organism evidence="15 16">
    <name type="scientific">Aquimarina addita</name>
    <dbReference type="NCBI Taxonomy" id="870485"/>
    <lineage>
        <taxon>Bacteria</taxon>
        <taxon>Pseudomonadati</taxon>
        <taxon>Bacteroidota</taxon>
        <taxon>Flavobacteriia</taxon>
        <taxon>Flavobacteriales</taxon>
        <taxon>Flavobacteriaceae</taxon>
        <taxon>Aquimarina</taxon>
    </lineage>
</organism>
<comment type="subunit">
    <text evidence="3">Homodimer.</text>
</comment>
<proteinExistence type="inferred from homology"/>
<evidence type="ECO:0000313" key="16">
    <source>
        <dbReference type="Proteomes" id="UP001500459"/>
    </source>
</evidence>
<evidence type="ECO:0000256" key="10">
    <source>
        <dbReference type="ARBA" id="ARBA00023163"/>
    </source>
</evidence>
<dbReference type="Gene3D" id="1.10.10.10">
    <property type="entry name" value="Winged helix-like DNA-binding domain superfamily/Winged helix DNA-binding domain"/>
    <property type="match status" value="1"/>
</dbReference>
<dbReference type="Gene3D" id="2.30.30.90">
    <property type="match status" value="1"/>
</dbReference>
<dbReference type="SUPFAM" id="SSF47979">
    <property type="entry name" value="Iron-dependent repressor protein, dimerization domain"/>
    <property type="match status" value="1"/>
</dbReference>
<dbReference type="InterPro" id="IPR036388">
    <property type="entry name" value="WH-like_DNA-bd_sf"/>
</dbReference>
<dbReference type="InterPro" id="IPR007167">
    <property type="entry name" value="Fe-transptr_FeoA-like"/>
</dbReference>
<keyword evidence="8" id="KW-0238">DNA-binding</keyword>
<evidence type="ECO:0000256" key="4">
    <source>
        <dbReference type="ARBA" id="ARBA00022386"/>
    </source>
</evidence>
<dbReference type="EMBL" id="BAABCW010000016">
    <property type="protein sequence ID" value="GAA3516296.1"/>
    <property type="molecule type" value="Genomic_DNA"/>
</dbReference>
<dbReference type="Proteomes" id="UP001500459">
    <property type="component" value="Unassembled WGS sequence"/>
</dbReference>
<evidence type="ECO:0000256" key="3">
    <source>
        <dbReference type="ARBA" id="ARBA00011738"/>
    </source>
</evidence>
<dbReference type="SMART" id="SM00529">
    <property type="entry name" value="HTH_DTXR"/>
    <property type="match status" value="1"/>
</dbReference>
<dbReference type="Pfam" id="PF01325">
    <property type="entry name" value="Fe_dep_repress"/>
    <property type="match status" value="1"/>
</dbReference>
<keyword evidence="16" id="KW-1185">Reference proteome</keyword>
<dbReference type="Pfam" id="PF04023">
    <property type="entry name" value="FeoA"/>
    <property type="match status" value="1"/>
</dbReference>